<evidence type="ECO:0000256" key="12">
    <source>
        <dbReference type="RuleBase" id="RU003704"/>
    </source>
</evidence>
<dbReference type="InterPro" id="IPR011877">
    <property type="entry name" value="Ribokinase"/>
</dbReference>
<evidence type="ECO:0000256" key="3">
    <source>
        <dbReference type="ARBA" id="ARBA00016943"/>
    </source>
</evidence>
<comment type="similarity">
    <text evidence="1 12">Belongs to the carbohydrate kinase PfkB family.</text>
</comment>
<evidence type="ECO:0000256" key="11">
    <source>
        <dbReference type="ARBA" id="ARBA00023277"/>
    </source>
</evidence>
<dbReference type="PROSITE" id="PS00584">
    <property type="entry name" value="PFKB_KINASES_2"/>
    <property type="match status" value="1"/>
</dbReference>
<dbReference type="InterPro" id="IPR011611">
    <property type="entry name" value="PfkB_dom"/>
</dbReference>
<dbReference type="PANTHER" id="PTHR10584">
    <property type="entry name" value="SUGAR KINASE"/>
    <property type="match status" value="1"/>
</dbReference>
<dbReference type="GO" id="GO:0005524">
    <property type="term" value="F:ATP binding"/>
    <property type="evidence" value="ECO:0007669"/>
    <property type="project" value="UniProtKB-KW"/>
</dbReference>
<evidence type="ECO:0000256" key="6">
    <source>
        <dbReference type="ARBA" id="ARBA00022741"/>
    </source>
</evidence>
<dbReference type="GO" id="GO:0046872">
    <property type="term" value="F:metal ion binding"/>
    <property type="evidence" value="ECO:0007669"/>
    <property type="project" value="UniProtKB-KW"/>
</dbReference>
<keyword evidence="9" id="KW-0460">Magnesium</keyword>
<evidence type="ECO:0000256" key="5">
    <source>
        <dbReference type="ARBA" id="ARBA00022723"/>
    </source>
</evidence>
<reference evidence="14" key="1">
    <citation type="journal article" date="2020" name="Stud. Mycol.">
        <title>101 Dothideomycetes genomes: a test case for predicting lifestyles and emergence of pathogens.</title>
        <authorList>
            <person name="Haridas S."/>
            <person name="Albert R."/>
            <person name="Binder M."/>
            <person name="Bloem J."/>
            <person name="Labutti K."/>
            <person name="Salamov A."/>
            <person name="Andreopoulos B."/>
            <person name="Baker S."/>
            <person name="Barry K."/>
            <person name="Bills G."/>
            <person name="Bluhm B."/>
            <person name="Cannon C."/>
            <person name="Castanera R."/>
            <person name="Culley D."/>
            <person name="Daum C."/>
            <person name="Ezra D."/>
            <person name="Gonzalez J."/>
            <person name="Henrissat B."/>
            <person name="Kuo A."/>
            <person name="Liang C."/>
            <person name="Lipzen A."/>
            <person name="Lutzoni F."/>
            <person name="Magnuson J."/>
            <person name="Mondo S."/>
            <person name="Nolan M."/>
            <person name="Ohm R."/>
            <person name="Pangilinan J."/>
            <person name="Park H.-J."/>
            <person name="Ramirez L."/>
            <person name="Alfaro M."/>
            <person name="Sun H."/>
            <person name="Tritt A."/>
            <person name="Yoshinaga Y."/>
            <person name="Zwiers L.-H."/>
            <person name="Turgeon B."/>
            <person name="Goodwin S."/>
            <person name="Spatafora J."/>
            <person name="Crous P."/>
            <person name="Grigoriev I."/>
        </authorList>
    </citation>
    <scope>NUCLEOTIDE SEQUENCE</scope>
    <source>
        <strain evidence="14">Tuck. ex Michener</strain>
    </source>
</reference>
<keyword evidence="6" id="KW-0547">Nucleotide-binding</keyword>
<dbReference type="GO" id="GO:0006014">
    <property type="term" value="P:D-ribose metabolic process"/>
    <property type="evidence" value="ECO:0007669"/>
    <property type="project" value="InterPro"/>
</dbReference>
<gene>
    <name evidence="14" type="ORF">EV356DRAFT_494717</name>
</gene>
<dbReference type="Proteomes" id="UP000800092">
    <property type="component" value="Unassembled WGS sequence"/>
</dbReference>
<sequence>MTPKTVSIIGGLDYDLIMIANRIPDGGESLLANEYLEAAGGKGANSAIATYRTCHKKPTETHETPEVNVRMVGAVGDDKYGEKLYAELNKNGVDSSGVITVPNTQSSICFVMVENYTRENRCLFTRGATATWERRHFLKAEDLGNGIQPELCVAQMEIHRAIVEQMIETAGKAGIDFCLNAAPANPIIKRTYRYITHLLVNESEAAIMSGRDMDEVSEDTWPVICGDFLNQGVKNVVITLGAKGAYYANTLGRNHCPAYNVNVVDTTGAGDTFTGAYASEYIRQKEAGQWHIKRAVIRANKAAALMITKLGAQQGIPWADEIDYFDAPFKVPDLSMLAISEGNSVIT</sequence>
<keyword evidence="7 12" id="KW-0418">Kinase</keyword>
<feature type="domain" description="Carbohydrate kinase PfkB" evidence="13">
    <location>
        <begin position="6"/>
        <end position="318"/>
    </location>
</feature>
<dbReference type="InterPro" id="IPR029056">
    <property type="entry name" value="Ribokinase-like"/>
</dbReference>
<organism evidence="14 15">
    <name type="scientific">Viridothelium virens</name>
    <name type="common">Speckled blister lichen</name>
    <name type="synonym">Trypethelium virens</name>
    <dbReference type="NCBI Taxonomy" id="1048519"/>
    <lineage>
        <taxon>Eukaryota</taxon>
        <taxon>Fungi</taxon>
        <taxon>Dikarya</taxon>
        <taxon>Ascomycota</taxon>
        <taxon>Pezizomycotina</taxon>
        <taxon>Dothideomycetes</taxon>
        <taxon>Dothideomycetes incertae sedis</taxon>
        <taxon>Trypetheliales</taxon>
        <taxon>Trypetheliaceae</taxon>
        <taxon>Viridothelium</taxon>
    </lineage>
</organism>
<keyword evidence="15" id="KW-1185">Reference proteome</keyword>
<dbReference type="SUPFAM" id="SSF53613">
    <property type="entry name" value="Ribokinase-like"/>
    <property type="match status" value="1"/>
</dbReference>
<dbReference type="Pfam" id="PF00294">
    <property type="entry name" value="PfkB"/>
    <property type="match status" value="1"/>
</dbReference>
<dbReference type="PANTHER" id="PTHR10584:SF166">
    <property type="entry name" value="RIBOKINASE"/>
    <property type="match status" value="1"/>
</dbReference>
<keyword evidence="10" id="KW-0630">Potassium</keyword>
<dbReference type="AlphaFoldDB" id="A0A6A6GTT8"/>
<keyword evidence="8" id="KW-0067">ATP-binding</keyword>
<dbReference type="GO" id="GO:0004747">
    <property type="term" value="F:ribokinase activity"/>
    <property type="evidence" value="ECO:0007669"/>
    <property type="project" value="UniProtKB-EC"/>
</dbReference>
<evidence type="ECO:0000313" key="14">
    <source>
        <dbReference type="EMBL" id="KAF2228920.1"/>
    </source>
</evidence>
<dbReference type="Gene3D" id="3.40.1190.20">
    <property type="match status" value="1"/>
</dbReference>
<protein>
    <recommendedName>
        <fullName evidence="3">Ribokinase</fullName>
        <ecNumber evidence="2">2.7.1.15</ecNumber>
    </recommendedName>
</protein>
<dbReference type="CDD" id="cd01174">
    <property type="entry name" value="ribokinase"/>
    <property type="match status" value="1"/>
</dbReference>
<feature type="non-terminal residue" evidence="14">
    <location>
        <position position="1"/>
    </location>
</feature>
<dbReference type="EMBL" id="ML991884">
    <property type="protein sequence ID" value="KAF2228920.1"/>
    <property type="molecule type" value="Genomic_DNA"/>
</dbReference>
<evidence type="ECO:0000256" key="1">
    <source>
        <dbReference type="ARBA" id="ARBA00010688"/>
    </source>
</evidence>
<dbReference type="InterPro" id="IPR002139">
    <property type="entry name" value="Ribo/fructo_kinase"/>
</dbReference>
<evidence type="ECO:0000256" key="7">
    <source>
        <dbReference type="ARBA" id="ARBA00022777"/>
    </source>
</evidence>
<keyword evidence="11" id="KW-0119">Carbohydrate metabolism</keyword>
<proteinExistence type="inferred from homology"/>
<evidence type="ECO:0000259" key="13">
    <source>
        <dbReference type="Pfam" id="PF00294"/>
    </source>
</evidence>
<evidence type="ECO:0000256" key="8">
    <source>
        <dbReference type="ARBA" id="ARBA00022840"/>
    </source>
</evidence>
<dbReference type="EC" id="2.7.1.15" evidence="2"/>
<keyword evidence="5" id="KW-0479">Metal-binding</keyword>
<name>A0A6A6GTT8_VIRVR</name>
<dbReference type="OrthoDB" id="415590at2759"/>
<evidence type="ECO:0000256" key="10">
    <source>
        <dbReference type="ARBA" id="ARBA00022958"/>
    </source>
</evidence>
<evidence type="ECO:0000256" key="4">
    <source>
        <dbReference type="ARBA" id="ARBA00022679"/>
    </source>
</evidence>
<keyword evidence="4 12" id="KW-0808">Transferase</keyword>
<evidence type="ECO:0000256" key="9">
    <source>
        <dbReference type="ARBA" id="ARBA00022842"/>
    </source>
</evidence>
<accession>A0A6A6GTT8</accession>
<dbReference type="PRINTS" id="PR00990">
    <property type="entry name" value="RIBOKINASE"/>
</dbReference>
<dbReference type="HAMAP" id="MF_01987">
    <property type="entry name" value="Ribokinase"/>
    <property type="match status" value="1"/>
</dbReference>
<evidence type="ECO:0000256" key="2">
    <source>
        <dbReference type="ARBA" id="ARBA00012035"/>
    </source>
</evidence>
<dbReference type="InterPro" id="IPR002173">
    <property type="entry name" value="Carboh/pur_kinase_PfkB_CS"/>
</dbReference>
<evidence type="ECO:0000313" key="15">
    <source>
        <dbReference type="Proteomes" id="UP000800092"/>
    </source>
</evidence>